<evidence type="ECO:0000313" key="9">
    <source>
        <dbReference type="Proteomes" id="UP000298663"/>
    </source>
</evidence>
<keyword evidence="6" id="KW-0472">Membrane</keyword>
<feature type="binding site" evidence="4">
    <location>
        <position position="383"/>
    </location>
    <ligand>
        <name>Zn(2+)</name>
        <dbReference type="ChEBI" id="CHEBI:29105"/>
        <label>2</label>
    </ligand>
</feature>
<protein>
    <recommendedName>
        <fullName evidence="1">alkaline phosphatase</fullName>
        <ecNumber evidence="1">3.1.3.1</ecNumber>
    </recommendedName>
</protein>
<dbReference type="GO" id="GO:0046872">
    <property type="term" value="F:metal ion binding"/>
    <property type="evidence" value="ECO:0007669"/>
    <property type="project" value="UniProtKB-KW"/>
</dbReference>
<dbReference type="InterPro" id="IPR017850">
    <property type="entry name" value="Alkaline_phosphatase_core_sf"/>
</dbReference>
<feature type="binding site" evidence="4">
    <location>
        <position position="189"/>
    </location>
    <ligand>
        <name>Mg(2+)</name>
        <dbReference type="ChEBI" id="CHEBI:18420"/>
    </ligand>
</feature>
<feature type="signal peptide" evidence="7">
    <location>
        <begin position="1"/>
        <end position="20"/>
    </location>
</feature>
<reference evidence="8 9" key="2">
    <citation type="journal article" date="2019" name="G3 (Bethesda)">
        <title>Hybrid Assembly of the Genome of the Entomopathogenic Nematode Steinernema carpocapsae Identifies the X-Chromosome.</title>
        <authorList>
            <person name="Serra L."/>
            <person name="Macchietto M."/>
            <person name="Macias-Munoz A."/>
            <person name="McGill C.J."/>
            <person name="Rodriguez I.M."/>
            <person name="Rodriguez B."/>
            <person name="Murad R."/>
            <person name="Mortazavi A."/>
        </authorList>
    </citation>
    <scope>NUCLEOTIDE SEQUENCE [LARGE SCALE GENOMIC DNA]</scope>
    <source>
        <strain evidence="8 9">ALL</strain>
    </source>
</reference>
<dbReference type="STRING" id="34508.A0A4U8V8H7"/>
<keyword evidence="6" id="KW-1133">Transmembrane helix</keyword>
<reference evidence="8 9" key="1">
    <citation type="journal article" date="2015" name="Genome Biol.">
        <title>Comparative genomics of Steinernema reveals deeply conserved gene regulatory networks.</title>
        <authorList>
            <person name="Dillman A.R."/>
            <person name="Macchietto M."/>
            <person name="Porter C.F."/>
            <person name="Rogers A."/>
            <person name="Williams B."/>
            <person name="Antoshechkin I."/>
            <person name="Lee M.M."/>
            <person name="Goodwin Z."/>
            <person name="Lu X."/>
            <person name="Lewis E.E."/>
            <person name="Goodrich-Blair H."/>
            <person name="Stock S.P."/>
            <person name="Adams B.J."/>
            <person name="Sternberg P.W."/>
            <person name="Mortazavi A."/>
        </authorList>
    </citation>
    <scope>NUCLEOTIDE SEQUENCE [LARGE SCALE GENOMIC DNA]</scope>
    <source>
        <strain evidence="8 9">ALL</strain>
    </source>
</reference>
<proteinExistence type="inferred from homology"/>
<dbReference type="EMBL" id="CM016762">
    <property type="protein sequence ID" value="TMS39927.1"/>
    <property type="molecule type" value="Genomic_DNA"/>
</dbReference>
<dbReference type="SUPFAM" id="SSF53649">
    <property type="entry name" value="Alkaline phosphatase-like"/>
    <property type="match status" value="1"/>
</dbReference>
<feature type="chain" id="PRO_5020729726" description="alkaline phosphatase" evidence="7">
    <location>
        <begin position="21"/>
        <end position="572"/>
    </location>
</feature>
<dbReference type="PANTHER" id="PTHR11596:SF5">
    <property type="entry name" value="ALKALINE PHOSPHATASE"/>
    <property type="match status" value="1"/>
</dbReference>
<feature type="binding site" evidence="4">
    <location>
        <position position="384"/>
    </location>
    <ligand>
        <name>Zn(2+)</name>
        <dbReference type="ChEBI" id="CHEBI:29105"/>
        <label>2</label>
    </ligand>
</feature>
<feature type="binding site" evidence="4">
    <location>
        <position position="341"/>
    </location>
    <ligand>
        <name>Zn(2+)</name>
        <dbReference type="ChEBI" id="CHEBI:29105"/>
        <label>2</label>
    </ligand>
</feature>
<comment type="similarity">
    <text evidence="5">Belongs to the alkaline phosphatase family.</text>
</comment>
<dbReference type="AlphaFoldDB" id="A0A4U8V8H7"/>
<keyword evidence="4" id="KW-0862">Zinc</keyword>
<feature type="active site" description="Phosphoserine intermediate" evidence="3">
    <location>
        <position position="124"/>
    </location>
</feature>
<keyword evidence="7" id="KW-0732">Signal</keyword>
<evidence type="ECO:0000313" key="8">
    <source>
        <dbReference type="EMBL" id="TMS39927.1"/>
    </source>
</evidence>
<feature type="binding site" evidence="4">
    <location>
        <position position="75"/>
    </location>
    <ligand>
        <name>Mg(2+)</name>
        <dbReference type="ChEBI" id="CHEBI:18420"/>
    </ligand>
</feature>
<sequence length="572" mass="63530">MVRNLCLLLASLFVVLKALDEQVFESFFVSAYSHYWDKVSRTRLNSIVQNDPILGPKEDALPPKPPKNLIFFLGDGMGITAVSAGRIYRSQKYKMTYQEPLNFEKFASSGLIKTYSYDNHVTDSAAGAIALFSGQKVIHHTLGLDATVEDVSTCDGTEDKDLKNIISLLALDSGKSVGFVTTTRITHATPAALYAKTVNRYTEHDVQVQEGNYTGCKDIASQLLDYPANQFTVLMGGGRKQLLPKGKGGDRADGRNIINEWKDLPGSRTVMMTRNDLLNVDDSYDHFLGMFSYGHLNYTIKMTEEDKKRQPSLEEMTTAAIKILSKNEKGYILLVEGGLIDVAEHENKMHYSLEELVEFDKAIGAAAEMVQEKQDTLMVVTADHSHTLTMPGYANRSDSIFGSSIYEYGNIDNLPIASLMFANGPGGYTQSNATHVYRRANLTEADFKDVEYVSPAAVPLKISTHSGEDVGIWAHGPYSRLFVGTMENTQVAYTIKYILCLDKGEANLCQRLEETSRHLESAQNDGYPTGILALLILTTLFSFSTMVLLGVQMFLKFRTLNESSSNECLRKF</sequence>
<feature type="binding site" evidence="4">
    <location>
        <position position="187"/>
    </location>
    <ligand>
        <name>Mg(2+)</name>
        <dbReference type="ChEBI" id="CHEBI:18420"/>
    </ligand>
</feature>
<dbReference type="Pfam" id="PF00245">
    <property type="entry name" value="Alk_phosphatase"/>
    <property type="match status" value="1"/>
</dbReference>
<dbReference type="CDD" id="cd16012">
    <property type="entry name" value="ALP"/>
    <property type="match status" value="1"/>
</dbReference>
<evidence type="ECO:0000256" key="6">
    <source>
        <dbReference type="SAM" id="Phobius"/>
    </source>
</evidence>
<dbReference type="Proteomes" id="UP000298663">
    <property type="component" value="Chromosome X"/>
</dbReference>
<evidence type="ECO:0000256" key="5">
    <source>
        <dbReference type="RuleBase" id="RU003946"/>
    </source>
</evidence>
<evidence type="ECO:0000256" key="4">
    <source>
        <dbReference type="PIRSR" id="PIRSR601952-2"/>
    </source>
</evidence>
<evidence type="ECO:0000256" key="1">
    <source>
        <dbReference type="ARBA" id="ARBA00012647"/>
    </source>
</evidence>
<dbReference type="EC" id="3.1.3.1" evidence="1"/>
<dbReference type="InterPro" id="IPR001952">
    <property type="entry name" value="Alkaline_phosphatase"/>
</dbReference>
<evidence type="ECO:0000256" key="2">
    <source>
        <dbReference type="ARBA" id="ARBA00022553"/>
    </source>
</evidence>
<dbReference type="PANTHER" id="PTHR11596">
    <property type="entry name" value="ALKALINE PHOSPHATASE"/>
    <property type="match status" value="1"/>
</dbReference>
<keyword evidence="4" id="KW-0460">Magnesium</keyword>
<feature type="binding site" evidence="4">
    <location>
        <position position="336"/>
    </location>
    <ligand>
        <name>Mg(2+)</name>
        <dbReference type="ChEBI" id="CHEBI:18420"/>
    </ligand>
</feature>
<feature type="transmembrane region" description="Helical" evidence="6">
    <location>
        <begin position="531"/>
        <end position="555"/>
    </location>
</feature>
<organism evidence="8 9">
    <name type="scientific">Steinernema carpocapsae</name>
    <name type="common">Entomopathogenic nematode</name>
    <dbReference type="NCBI Taxonomy" id="34508"/>
    <lineage>
        <taxon>Eukaryota</taxon>
        <taxon>Metazoa</taxon>
        <taxon>Ecdysozoa</taxon>
        <taxon>Nematoda</taxon>
        <taxon>Chromadorea</taxon>
        <taxon>Rhabditida</taxon>
        <taxon>Tylenchina</taxon>
        <taxon>Panagrolaimomorpha</taxon>
        <taxon>Strongyloidoidea</taxon>
        <taxon>Steinernematidae</taxon>
        <taxon>Steinernema</taxon>
    </lineage>
</organism>
<keyword evidence="4" id="KW-0479">Metal-binding</keyword>
<evidence type="ECO:0000256" key="3">
    <source>
        <dbReference type="PIRSR" id="PIRSR601952-1"/>
    </source>
</evidence>
<keyword evidence="2" id="KW-0597">Phosphoprotein</keyword>
<dbReference type="OrthoDB" id="5818554at2759"/>
<keyword evidence="6" id="KW-0812">Transmembrane</keyword>
<dbReference type="SMART" id="SM00098">
    <property type="entry name" value="alkPPc"/>
    <property type="match status" value="1"/>
</dbReference>
<feature type="binding site" evidence="4">
    <location>
        <position position="345"/>
    </location>
    <ligand>
        <name>Zn(2+)</name>
        <dbReference type="ChEBI" id="CHEBI:29105"/>
        <label>2</label>
    </ligand>
</feature>
<comment type="cofactor">
    <cofactor evidence="4">
        <name>Zn(2+)</name>
        <dbReference type="ChEBI" id="CHEBI:29105"/>
    </cofactor>
    <text evidence="4">Binds 2 Zn(2+) ions.</text>
</comment>
<dbReference type="PRINTS" id="PR00113">
    <property type="entry name" value="ALKPHPHTASE"/>
</dbReference>
<dbReference type="Gene3D" id="3.40.720.10">
    <property type="entry name" value="Alkaline Phosphatase, subunit A"/>
    <property type="match status" value="1"/>
</dbReference>
<name>A0A4U8V8H7_STECR</name>
<comment type="cofactor">
    <cofactor evidence="4">
        <name>Mg(2+)</name>
        <dbReference type="ChEBI" id="CHEBI:18420"/>
    </cofactor>
    <text evidence="4">Binds 1 Mg(2+) ion.</text>
</comment>
<evidence type="ECO:0000256" key="7">
    <source>
        <dbReference type="SAM" id="SignalP"/>
    </source>
</evidence>
<feature type="binding site" evidence="4">
    <location>
        <position position="465"/>
    </location>
    <ligand>
        <name>Zn(2+)</name>
        <dbReference type="ChEBI" id="CHEBI:29105"/>
        <label>2</label>
    </ligand>
</feature>
<accession>A0A4U8V8H7</accession>
<gene>
    <name evidence="8" type="ORF">L596_006377</name>
</gene>
<keyword evidence="9" id="KW-1185">Reference proteome</keyword>
<dbReference type="GO" id="GO:0004035">
    <property type="term" value="F:alkaline phosphatase activity"/>
    <property type="evidence" value="ECO:0007669"/>
    <property type="project" value="UniProtKB-EC"/>
</dbReference>
<feature type="binding site" evidence="4">
    <location>
        <position position="75"/>
    </location>
    <ligand>
        <name>Zn(2+)</name>
        <dbReference type="ChEBI" id="CHEBI:29105"/>
        <label>2</label>
    </ligand>
</feature>